<evidence type="ECO:0000313" key="1">
    <source>
        <dbReference type="EMBL" id="PAW58366.1"/>
    </source>
</evidence>
<evidence type="ECO:0000313" key="2">
    <source>
        <dbReference type="Proteomes" id="UP000217830"/>
    </source>
</evidence>
<comment type="caution">
    <text evidence="1">The sequence shown here is derived from an EMBL/GenBank/DDBJ whole genome shotgun (WGS) entry which is preliminary data.</text>
</comment>
<gene>
    <name evidence="1" type="ORF">CKQ80_24715</name>
</gene>
<evidence type="ECO:0008006" key="3">
    <source>
        <dbReference type="Google" id="ProtNLM"/>
    </source>
</evidence>
<dbReference type="AlphaFoldDB" id="A0A2A2PRS4"/>
<organism evidence="1 2">
    <name type="scientific">Pseudomonas moraviensis</name>
    <dbReference type="NCBI Taxonomy" id="321662"/>
    <lineage>
        <taxon>Bacteria</taxon>
        <taxon>Pseudomonadati</taxon>
        <taxon>Pseudomonadota</taxon>
        <taxon>Gammaproteobacteria</taxon>
        <taxon>Pseudomonadales</taxon>
        <taxon>Pseudomonadaceae</taxon>
        <taxon>Pseudomonas</taxon>
    </lineage>
</organism>
<sequence length="143" mass="16839">MTFNNTDEIYEKLCSWIGDSEESNWTEYSTELVAKTILIDFKDQHWSRLEQEILEKPEYWQQRCAVSLGEDRTEHAIKILKLLLSNSKYKDVKIIAIYELDWAEVPMEKKYSSHIKEIVDSTPPTEVETEFYSLLKKSEAAPQ</sequence>
<dbReference type="EMBL" id="NRST01000001">
    <property type="protein sequence ID" value="PAW58366.1"/>
    <property type="molecule type" value="Genomic_DNA"/>
</dbReference>
<keyword evidence="2" id="KW-1185">Reference proteome</keyword>
<accession>A0A2A2PRS4</accession>
<protein>
    <recommendedName>
        <fullName evidence="3">HEAT repeat domain-containing protein</fullName>
    </recommendedName>
</protein>
<proteinExistence type="predicted"/>
<reference evidence="1 2" key="1">
    <citation type="submission" date="2017-08" db="EMBL/GenBank/DDBJ databases">
        <title>Draft Genome Sequence of Pseudomonas moraviensis TYU6, isolated from Taxus cuspidata by using PacBio Single-Molecule Real-Time Technology.</title>
        <authorList>
            <person name="Baek K.-H."/>
            <person name="Mishra A.K."/>
        </authorList>
    </citation>
    <scope>NUCLEOTIDE SEQUENCE [LARGE SCALE GENOMIC DNA]</scope>
    <source>
        <strain evidence="1 2">TYU6</strain>
    </source>
</reference>
<dbReference type="Proteomes" id="UP000217830">
    <property type="component" value="Unassembled WGS sequence"/>
</dbReference>
<name>A0A2A2PRS4_9PSED</name>
<dbReference type="RefSeq" id="WP_095668852.1">
    <property type="nucleotide sequence ID" value="NZ_NRSS01000003.1"/>
</dbReference>